<name>A0AAW4G2A5_GORRU</name>
<gene>
    <name evidence="1" type="ORF">JTZ10_06795</name>
</gene>
<accession>A0AAW4G2A5</accession>
<evidence type="ECO:0000313" key="1">
    <source>
        <dbReference type="EMBL" id="MBM7277465.1"/>
    </source>
</evidence>
<dbReference type="RefSeq" id="WP_204717695.1">
    <property type="nucleotide sequence ID" value="NZ_JAFFGU010000002.1"/>
</dbReference>
<dbReference type="InterPro" id="IPR037069">
    <property type="entry name" value="AcylCoA_DH/ox_N_sf"/>
</dbReference>
<dbReference type="Gene3D" id="1.10.540.10">
    <property type="entry name" value="Acyl-CoA dehydrogenase/oxidase, N-terminal domain"/>
    <property type="match status" value="1"/>
</dbReference>
<dbReference type="EMBL" id="JAFFGU010000002">
    <property type="protein sequence ID" value="MBM7277465.1"/>
    <property type="molecule type" value="Genomic_DNA"/>
</dbReference>
<comment type="caution">
    <text evidence="1">The sequence shown here is derived from an EMBL/GenBank/DDBJ whole genome shotgun (WGS) entry which is preliminary data.</text>
</comment>
<dbReference type="Gene3D" id="1.20.140.10">
    <property type="entry name" value="Butyryl-CoA Dehydrogenase, subunit A, domain 3"/>
    <property type="match status" value="1"/>
</dbReference>
<protein>
    <recommendedName>
        <fullName evidence="3">Acyl-CoA dehydrogenase</fullName>
    </recommendedName>
</protein>
<dbReference type="InterPro" id="IPR046373">
    <property type="entry name" value="Acyl-CoA_Oxase/DH_mid-dom_sf"/>
</dbReference>
<sequence length="420" mass="44775">MTITDTAAGQDSTLAGTNTLIPELLPLDSADAVATNARRLLGLVADEADEMEQIARLTPRLATAFRRAGLFQMAFPAFRGGLEMSLRRQLDVVADVATVDASAAWNVAVLNATGFYAARLDDEAYAELYPTRDMPTSGSFHPRGRAQLVPGGYLVSGRWDWGSGSYTAEHVIGSANVFDGDQPVIGPSGTQLHLGIWLPREAVTASDNWQVLGVRGSGSTSYVITEPAFVPASHSFDRDARYDQTKDPLNRSVHLSHFALTGVALGVARHLVEITADIISARGVAHLDAAMLQRFGEAVTEVDFAYAGSRTVADITDDIIFSDNVLTPAAQARMTAVNAFAGLALRRVVDITTDLARAGFIRDVDPMQRVLRDAYGALSHAGTRRDHLGALARAGLSSGGVDTSGAAPVERARELFAERA</sequence>
<dbReference type="InterPro" id="IPR009100">
    <property type="entry name" value="AcylCoA_DH/oxidase_NM_dom_sf"/>
</dbReference>
<evidence type="ECO:0000313" key="2">
    <source>
        <dbReference type="Proteomes" id="UP001195196"/>
    </source>
</evidence>
<dbReference type="PIRSF" id="PIRSF016578">
    <property type="entry name" value="HsaA"/>
    <property type="match status" value="1"/>
</dbReference>
<dbReference type="GO" id="GO:0016627">
    <property type="term" value="F:oxidoreductase activity, acting on the CH-CH group of donors"/>
    <property type="evidence" value="ECO:0007669"/>
    <property type="project" value="InterPro"/>
</dbReference>
<dbReference type="GO" id="GO:0050660">
    <property type="term" value="F:flavin adenine dinucleotide binding"/>
    <property type="evidence" value="ECO:0007669"/>
    <property type="project" value="InterPro"/>
</dbReference>
<dbReference type="Proteomes" id="UP001195196">
    <property type="component" value="Unassembled WGS sequence"/>
</dbReference>
<proteinExistence type="predicted"/>
<dbReference type="AlphaFoldDB" id="A0AAW4G2A5"/>
<dbReference type="Gene3D" id="2.40.110.10">
    <property type="entry name" value="Butyryl-CoA Dehydrogenase, subunit A, domain 2"/>
    <property type="match status" value="1"/>
</dbReference>
<evidence type="ECO:0008006" key="3">
    <source>
        <dbReference type="Google" id="ProtNLM"/>
    </source>
</evidence>
<organism evidence="1 2">
    <name type="scientific">Gordonia rubripertincta</name>
    <name type="common">Rhodococcus corallinus</name>
    <dbReference type="NCBI Taxonomy" id="36822"/>
    <lineage>
        <taxon>Bacteria</taxon>
        <taxon>Bacillati</taxon>
        <taxon>Actinomycetota</taxon>
        <taxon>Actinomycetes</taxon>
        <taxon>Mycobacteriales</taxon>
        <taxon>Gordoniaceae</taxon>
        <taxon>Gordonia</taxon>
    </lineage>
</organism>
<dbReference type="SUPFAM" id="SSF56645">
    <property type="entry name" value="Acyl-CoA dehydrogenase NM domain-like"/>
    <property type="match status" value="1"/>
</dbReference>
<reference evidence="1" key="1">
    <citation type="submission" date="2021-02" db="EMBL/GenBank/DDBJ databases">
        <title>Taxonomy, biology and ecology of Rhodococcus bacteria occurring in California pistachio and other woody hosts as revealed by genome sequence analyses.</title>
        <authorList>
            <person name="Riely B."/>
            <person name="Gai Y."/>
        </authorList>
    </citation>
    <scope>NUCLEOTIDE SEQUENCE</scope>
    <source>
        <strain evidence="1">BP-295</strain>
    </source>
</reference>